<dbReference type="InterPro" id="IPR006137">
    <property type="entry name" value="NADH_UbQ_OxRdtase-like_20kDa"/>
</dbReference>
<evidence type="ECO:0000256" key="1">
    <source>
        <dbReference type="ARBA" id="ARBA00023002"/>
    </source>
</evidence>
<organism evidence="3 4">
    <name type="scientific">Velamenicoccus archaeovorus</name>
    <dbReference type="NCBI Taxonomy" id="1930593"/>
    <lineage>
        <taxon>Bacteria</taxon>
        <taxon>Pseudomonadati</taxon>
        <taxon>Candidatus Omnitrophota</taxon>
        <taxon>Candidatus Velamenicoccus</taxon>
    </lineage>
</organism>
<keyword evidence="1" id="KW-0560">Oxidoreductase</keyword>
<dbReference type="Gene3D" id="3.40.50.700">
    <property type="entry name" value="NADH:ubiquinone oxidoreductase-like, 20kDa subunit"/>
    <property type="match status" value="1"/>
</dbReference>
<dbReference type="GO" id="GO:0016491">
    <property type="term" value="F:oxidoreductase activity"/>
    <property type="evidence" value="ECO:0007669"/>
    <property type="project" value="UniProtKB-KW"/>
</dbReference>
<reference evidence="3 4" key="1">
    <citation type="submission" date="2017-01" db="EMBL/GenBank/DDBJ databases">
        <title>First insights into the biology of 'candidatus Vampirococcus archaeovorus'.</title>
        <authorList>
            <person name="Kizina J."/>
            <person name="Jordan S."/>
            <person name="Stueber K."/>
            <person name="Reinhardt R."/>
            <person name="Harder J."/>
        </authorList>
    </citation>
    <scope>NUCLEOTIDE SEQUENCE [LARGE SCALE GENOMIC DNA]</scope>
    <source>
        <strain evidence="3 4">LiM</strain>
    </source>
</reference>
<dbReference type="SUPFAM" id="SSF56770">
    <property type="entry name" value="HydA/Nqo6-like"/>
    <property type="match status" value="1"/>
</dbReference>
<protein>
    <submittedName>
        <fullName evidence="3">NADH ubiquinone oxidoreductase 20 kDa subunit</fullName>
    </submittedName>
</protein>
<evidence type="ECO:0000313" key="4">
    <source>
        <dbReference type="Proteomes" id="UP000287243"/>
    </source>
</evidence>
<evidence type="ECO:0000259" key="2">
    <source>
        <dbReference type="Pfam" id="PF01058"/>
    </source>
</evidence>
<dbReference type="GO" id="GO:0051536">
    <property type="term" value="F:iron-sulfur cluster binding"/>
    <property type="evidence" value="ECO:0007669"/>
    <property type="project" value="InterPro"/>
</dbReference>
<dbReference type="Pfam" id="PF01058">
    <property type="entry name" value="Oxidored_q6"/>
    <property type="match status" value="1"/>
</dbReference>
<dbReference type="PANTHER" id="PTHR42845:SF1">
    <property type="entry name" value="HYDROGENASE SMALL SUBUNIT"/>
    <property type="match status" value="1"/>
</dbReference>
<proteinExistence type="predicted"/>
<keyword evidence="3" id="KW-0830">Ubiquinone</keyword>
<dbReference type="Proteomes" id="UP000287243">
    <property type="component" value="Chromosome"/>
</dbReference>
<dbReference type="AlphaFoldDB" id="A0A410P604"/>
<dbReference type="EMBL" id="CP019384">
    <property type="protein sequence ID" value="QAT17625.1"/>
    <property type="molecule type" value="Genomic_DNA"/>
</dbReference>
<sequence length="256" mass="28045">MSKAKPKVAFFEFTDCEGCQLQVANLGADLLELTKAVDIVNFREIMSEEGQEYDVLVVEGSIASKHDEERLKAIAAKAKVIVALGACAATGGVNNLKNLKSLEEQKKIVYGDVDPVKDAVAAKPIDAVVKVDYYVHGCPIHGPEFVKVMQCVLMGKPYKVPTYPVCVECRQNENVCLYDKGQFCLGPITRAGCNSWLPNNGVPCVGCRGLIDNPAANAQKDILEKYGLTVEGILDKFTLYCNAQKERAKYDKEFKS</sequence>
<dbReference type="InterPro" id="IPR051349">
    <property type="entry name" value="Hydrogenase_assoc-protein"/>
</dbReference>
<dbReference type="KEGG" id="vai:BU251_07795"/>
<dbReference type="PANTHER" id="PTHR42845">
    <property type="entry name" value="COENZYME F420-REDUCING HYDROGENASE, GAMMA SUBUNIT"/>
    <property type="match status" value="1"/>
</dbReference>
<dbReference type="InterPro" id="IPR037024">
    <property type="entry name" value="NiFe_Hase_small_N_sf"/>
</dbReference>
<keyword evidence="4" id="KW-1185">Reference proteome</keyword>
<dbReference type="OrthoDB" id="9787729at2"/>
<gene>
    <name evidence="3" type="ORF">BU251_07795</name>
</gene>
<name>A0A410P604_VELA1</name>
<evidence type="ECO:0000313" key="3">
    <source>
        <dbReference type="EMBL" id="QAT17625.1"/>
    </source>
</evidence>
<feature type="domain" description="NADH:ubiquinone oxidoreductase-like 20kDa subunit" evidence="2">
    <location>
        <begin position="16"/>
        <end position="149"/>
    </location>
</feature>
<dbReference type="RefSeq" id="WP_128700551.1">
    <property type="nucleotide sequence ID" value="NZ_CP019384.1"/>
</dbReference>
<accession>A0A410P604</accession>